<dbReference type="InterPro" id="IPR000082">
    <property type="entry name" value="SEA_dom"/>
</dbReference>
<accession>A0AA35L4N3</accession>
<dbReference type="SMART" id="SM00200">
    <property type="entry name" value="SEA"/>
    <property type="match status" value="1"/>
</dbReference>
<organism evidence="4 5">
    <name type="scientific">Podarcis lilfordi</name>
    <name type="common">Lilford's wall lizard</name>
    <dbReference type="NCBI Taxonomy" id="74358"/>
    <lineage>
        <taxon>Eukaryota</taxon>
        <taxon>Metazoa</taxon>
        <taxon>Chordata</taxon>
        <taxon>Craniata</taxon>
        <taxon>Vertebrata</taxon>
        <taxon>Euteleostomi</taxon>
        <taxon>Lepidosauria</taxon>
        <taxon>Squamata</taxon>
        <taxon>Bifurcata</taxon>
        <taxon>Unidentata</taxon>
        <taxon>Episquamata</taxon>
        <taxon>Laterata</taxon>
        <taxon>Lacertibaenia</taxon>
        <taxon>Lacertidae</taxon>
        <taxon>Podarcis</taxon>
    </lineage>
</organism>
<feature type="transmembrane region" description="Helical" evidence="1">
    <location>
        <begin position="295"/>
        <end position="316"/>
    </location>
</feature>
<dbReference type="Gene3D" id="3.30.70.960">
    <property type="entry name" value="SEA domain"/>
    <property type="match status" value="1"/>
</dbReference>
<dbReference type="PROSITE" id="PS50024">
    <property type="entry name" value="SEA"/>
    <property type="match status" value="1"/>
</dbReference>
<dbReference type="Pfam" id="PF01390">
    <property type="entry name" value="SEA"/>
    <property type="match status" value="1"/>
</dbReference>
<evidence type="ECO:0000256" key="2">
    <source>
        <dbReference type="SAM" id="SignalP"/>
    </source>
</evidence>
<dbReference type="EMBL" id="OX395138">
    <property type="protein sequence ID" value="CAI5789767.1"/>
    <property type="molecule type" value="Genomic_DNA"/>
</dbReference>
<keyword evidence="1" id="KW-0472">Membrane</keyword>
<name>A0AA35L4N3_9SAUR</name>
<dbReference type="PANTHER" id="PTHR37999:SF2">
    <property type="entry name" value="MUCIN-17"/>
    <property type="match status" value="1"/>
</dbReference>
<dbReference type="SUPFAM" id="SSF82671">
    <property type="entry name" value="SEA domain"/>
    <property type="match status" value="1"/>
</dbReference>
<evidence type="ECO:0000313" key="4">
    <source>
        <dbReference type="EMBL" id="CAI5789767.1"/>
    </source>
</evidence>
<dbReference type="AlphaFoldDB" id="A0AA35L4N3"/>
<reference evidence="4" key="1">
    <citation type="submission" date="2022-12" db="EMBL/GenBank/DDBJ databases">
        <authorList>
            <person name="Alioto T."/>
            <person name="Alioto T."/>
            <person name="Gomez Garrido J."/>
        </authorList>
    </citation>
    <scope>NUCLEOTIDE SEQUENCE</scope>
</reference>
<sequence length="391" mass="43784">MKGVWVLLLATCCASSVAEADVSWRVKGNEEERVTTSSTTTTRQTITETCENGGTHDGIKCLCLSNFYGPKCEFPVEDMPFEVESVPVTIEVQVKITNKEFVPELENQESEEYKNLEEEFKMQMDNVYQGVSGYQGVVILKLRKGSIIVDHEVIIKAVINNDVNIIDKTVQNLTEVVRKQLTAVNSTQEECNTGNSSFCFSASPDPILSASTNFSAEAACRKNIDPRYADYYYPDNSTGTLRCISNCTKDTKNTMNCNNGLCSLSERGPYCRCNDVESFWYMDDRCQTPIRKSDVGFGVGLAVLAVISTILAIFLLRARWRKSRSSFSDDAEAWYEEDEEEWKPSGGLTIVNEGAANEESQDRNRSFQVSLDSVDTTTQMQFQKPTALTNY</sequence>
<dbReference type="Proteomes" id="UP001178461">
    <property type="component" value="Chromosome 13"/>
</dbReference>
<evidence type="ECO:0000259" key="3">
    <source>
        <dbReference type="PROSITE" id="PS50024"/>
    </source>
</evidence>
<keyword evidence="1" id="KW-0812">Transmembrane</keyword>
<feature type="signal peptide" evidence="2">
    <location>
        <begin position="1"/>
        <end position="20"/>
    </location>
</feature>
<dbReference type="InterPro" id="IPR036364">
    <property type="entry name" value="SEA_dom_sf"/>
</dbReference>
<dbReference type="InterPro" id="IPR053311">
    <property type="entry name" value="Mucosal_Integrity_Assoc"/>
</dbReference>
<protein>
    <recommendedName>
        <fullName evidence="3">SEA domain-containing protein</fullName>
    </recommendedName>
</protein>
<feature type="domain" description="SEA" evidence="3">
    <location>
        <begin position="86"/>
        <end position="204"/>
    </location>
</feature>
<evidence type="ECO:0000256" key="1">
    <source>
        <dbReference type="SAM" id="Phobius"/>
    </source>
</evidence>
<keyword evidence="1" id="KW-1133">Transmembrane helix</keyword>
<evidence type="ECO:0000313" key="5">
    <source>
        <dbReference type="Proteomes" id="UP001178461"/>
    </source>
</evidence>
<keyword evidence="2" id="KW-0732">Signal</keyword>
<gene>
    <name evidence="4" type="ORF">PODLI_1B040485</name>
</gene>
<keyword evidence="5" id="KW-1185">Reference proteome</keyword>
<dbReference type="PANTHER" id="PTHR37999">
    <property type="entry name" value="MUCIN-17"/>
    <property type="match status" value="1"/>
</dbReference>
<feature type="chain" id="PRO_5041297162" description="SEA domain-containing protein" evidence="2">
    <location>
        <begin position="21"/>
        <end position="391"/>
    </location>
</feature>
<proteinExistence type="predicted"/>